<organism evidence="1 2">
    <name type="scientific">Phytophthora infestans</name>
    <name type="common">Potato late blight agent</name>
    <name type="synonym">Botrytis infestans</name>
    <dbReference type="NCBI Taxonomy" id="4787"/>
    <lineage>
        <taxon>Eukaryota</taxon>
        <taxon>Sar</taxon>
        <taxon>Stramenopiles</taxon>
        <taxon>Oomycota</taxon>
        <taxon>Peronosporomycetes</taxon>
        <taxon>Peronosporales</taxon>
        <taxon>Peronosporaceae</taxon>
        <taxon>Phytophthora</taxon>
    </lineage>
</organism>
<gene>
    <name evidence="1" type="ORF">GN958_ATG01409</name>
</gene>
<evidence type="ECO:0000313" key="1">
    <source>
        <dbReference type="EMBL" id="KAF4149437.1"/>
    </source>
</evidence>
<proteinExistence type="predicted"/>
<dbReference type="Proteomes" id="UP000704712">
    <property type="component" value="Unassembled WGS sequence"/>
</dbReference>
<comment type="caution">
    <text evidence="1">The sequence shown here is derived from an EMBL/GenBank/DDBJ whole genome shotgun (WGS) entry which is preliminary data.</text>
</comment>
<name>A0A8S9VB88_PHYIN</name>
<accession>A0A8S9VB88</accession>
<dbReference type="AlphaFoldDB" id="A0A8S9VB88"/>
<protein>
    <submittedName>
        <fullName evidence="1">Uncharacterized protein</fullName>
    </submittedName>
</protein>
<reference evidence="1" key="1">
    <citation type="submission" date="2020-03" db="EMBL/GenBank/DDBJ databases">
        <title>Hybrid Assembly of Korean Phytophthora infestans isolates.</title>
        <authorList>
            <person name="Prokchorchik M."/>
            <person name="Lee Y."/>
            <person name="Seo J."/>
            <person name="Cho J.-H."/>
            <person name="Park Y.-E."/>
            <person name="Jang D.-C."/>
            <person name="Im J.-S."/>
            <person name="Choi J.-G."/>
            <person name="Park H.-J."/>
            <person name="Lee G.-B."/>
            <person name="Lee Y.-G."/>
            <person name="Hong S.-Y."/>
            <person name="Cho K."/>
            <person name="Sohn K.H."/>
        </authorList>
    </citation>
    <scope>NUCLEOTIDE SEQUENCE</scope>
    <source>
        <strain evidence="1">KR_2_A2</strain>
    </source>
</reference>
<dbReference type="EMBL" id="JAACNO010000176">
    <property type="protein sequence ID" value="KAF4149437.1"/>
    <property type="molecule type" value="Genomic_DNA"/>
</dbReference>
<sequence length="140" mass="16091">MDREFRRRSRRHDVAQDSAVYCEGRDYICTPSDLDRAQTMVLLNLAFTEALRAYTMYLFTEFVFARILSNGYMQLAANEPVIMDDILSSARSEAEFEKILLEIRQCAISSSDVKLVDPTNVKGEKLMSEYCVRIDVRQGS</sequence>
<evidence type="ECO:0000313" key="2">
    <source>
        <dbReference type="Proteomes" id="UP000704712"/>
    </source>
</evidence>